<protein>
    <submittedName>
        <fullName evidence="3">Alpha/beta hydrolase</fullName>
    </submittedName>
</protein>
<dbReference type="InterPro" id="IPR000073">
    <property type="entry name" value="AB_hydrolase_1"/>
</dbReference>
<evidence type="ECO:0000313" key="3">
    <source>
        <dbReference type="EMBL" id="MBD3142171.1"/>
    </source>
</evidence>
<organism evidence="3 4">
    <name type="scientific">Microbispora bryophytorum subsp. camponoti</name>
    <dbReference type="NCBI Taxonomy" id="1677852"/>
    <lineage>
        <taxon>Bacteria</taxon>
        <taxon>Bacillati</taxon>
        <taxon>Actinomycetota</taxon>
        <taxon>Actinomycetes</taxon>
        <taxon>Streptosporangiales</taxon>
        <taxon>Streptosporangiaceae</taxon>
        <taxon>Microbispora</taxon>
    </lineage>
</organism>
<dbReference type="EMBL" id="JACXRZ010000003">
    <property type="protein sequence ID" value="MBD3142171.1"/>
    <property type="molecule type" value="Genomic_DNA"/>
</dbReference>
<evidence type="ECO:0000259" key="2">
    <source>
        <dbReference type="Pfam" id="PF12697"/>
    </source>
</evidence>
<sequence>MRMPFFKRALTVVIASTVLMTGVVAAEGQTAATGGPKPTVVLVHGAFADASGFNGTIALLQKAGFPVLAPANPLRDTAGDAAYISSVLDTIPGPIILAAHSYGGVVITNAARGHANVKALVYLGAFAPDQGESALQLATSVPGSELGTALIPRLYPLPDGTIPPDGSGPVDGYIDPAKFRAVFAADLPESQTRLMAVTQRPGSVAGLSGPSGVPAWKSIPSWFLIPTQDKVIPPSIQRTMAKRAGSHTREIRSSHVVMISHPDAAAATILAAYAGTR</sequence>
<dbReference type="GO" id="GO:0016787">
    <property type="term" value="F:hydrolase activity"/>
    <property type="evidence" value="ECO:0007669"/>
    <property type="project" value="UniProtKB-KW"/>
</dbReference>
<dbReference type="Gene3D" id="3.40.50.1820">
    <property type="entry name" value="alpha/beta hydrolase"/>
    <property type="match status" value="1"/>
</dbReference>
<dbReference type="PANTHER" id="PTHR37017:SF11">
    <property type="entry name" value="ESTERASE_LIPASE_THIOESTERASE DOMAIN-CONTAINING PROTEIN"/>
    <property type="match status" value="1"/>
</dbReference>
<feature type="chain" id="PRO_5045597081" evidence="1">
    <location>
        <begin position="26"/>
        <end position="277"/>
    </location>
</feature>
<comment type="caution">
    <text evidence="3">The sequence shown here is derived from an EMBL/GenBank/DDBJ whole genome shotgun (WGS) entry which is preliminary data.</text>
</comment>
<dbReference type="Proteomes" id="UP000653231">
    <property type="component" value="Unassembled WGS sequence"/>
</dbReference>
<dbReference type="SUPFAM" id="SSF53474">
    <property type="entry name" value="alpha/beta-Hydrolases"/>
    <property type="match status" value="1"/>
</dbReference>
<feature type="signal peptide" evidence="1">
    <location>
        <begin position="1"/>
        <end position="25"/>
    </location>
</feature>
<feature type="domain" description="AB hydrolase-1" evidence="2">
    <location>
        <begin position="40"/>
        <end position="267"/>
    </location>
</feature>
<proteinExistence type="predicted"/>
<name>A0ABR8L0D6_9ACTN</name>
<evidence type="ECO:0000256" key="1">
    <source>
        <dbReference type="SAM" id="SignalP"/>
    </source>
</evidence>
<keyword evidence="3" id="KW-0378">Hydrolase</keyword>
<reference evidence="3 4" key="1">
    <citation type="submission" date="2020-09" db="EMBL/GenBank/DDBJ databases">
        <title>Actinomycete isolated from the Camponotus japonicus Mayr.</title>
        <authorList>
            <person name="Gong X."/>
        </authorList>
    </citation>
    <scope>NUCLEOTIDE SEQUENCE [LARGE SCALE GENOMIC DNA]</scope>
    <source>
        <strain evidence="3 4">2C-HV3</strain>
    </source>
</reference>
<dbReference type="InterPro" id="IPR052897">
    <property type="entry name" value="Sec-Metab_Biosynth_Hydrolase"/>
</dbReference>
<keyword evidence="4" id="KW-1185">Reference proteome</keyword>
<dbReference type="PANTHER" id="PTHR37017">
    <property type="entry name" value="AB HYDROLASE-1 DOMAIN-CONTAINING PROTEIN-RELATED"/>
    <property type="match status" value="1"/>
</dbReference>
<gene>
    <name evidence="3" type="ORF">IEQ31_03080</name>
</gene>
<accession>A0ABR8L0D6</accession>
<dbReference type="InterPro" id="IPR029058">
    <property type="entry name" value="AB_hydrolase_fold"/>
</dbReference>
<keyword evidence="1" id="KW-0732">Signal</keyword>
<dbReference type="RefSeq" id="WP_191050015.1">
    <property type="nucleotide sequence ID" value="NZ_JACXRZ010000003.1"/>
</dbReference>
<evidence type="ECO:0000313" key="4">
    <source>
        <dbReference type="Proteomes" id="UP000653231"/>
    </source>
</evidence>
<dbReference type="Pfam" id="PF12697">
    <property type="entry name" value="Abhydrolase_6"/>
    <property type="match status" value="1"/>
</dbReference>